<accession>R2SQ60</accession>
<feature type="transmembrane region" description="Helical" evidence="1">
    <location>
        <begin position="32"/>
        <end position="58"/>
    </location>
</feature>
<protein>
    <recommendedName>
        <fullName evidence="2">YcxB-like C-terminal domain-containing protein</fullName>
    </recommendedName>
</protein>
<evidence type="ECO:0000256" key="1">
    <source>
        <dbReference type="SAM" id="Phobius"/>
    </source>
</evidence>
<keyword evidence="4" id="KW-1185">Reference proteome</keyword>
<evidence type="ECO:0000313" key="4">
    <source>
        <dbReference type="Proteomes" id="UP000013782"/>
    </source>
</evidence>
<gene>
    <name evidence="3" type="ORF">UAU_04113</name>
</gene>
<dbReference type="AlphaFoldDB" id="R2SQ60"/>
<sequence length="195" mass="22786">MIEVLSELTQAEWLGFNEKYFKYTSKSKRRRALILLVVYAFLVIIYGVNLFTTFDFYINVFPVSLPVAEILSILADKILLTFIFCVFLCYELFQLYIYYSKNYFGKRLSKQLKEQDFENSRVCLTDESIASYSDYIDLRLSWKRITQIIHTDELIVLFGTSPQCIVMTKKSLTEEELQAVELKLESSFSGSVITL</sequence>
<dbReference type="EMBL" id="AJAQ01000036">
    <property type="protein sequence ID" value="EOH90284.1"/>
    <property type="molecule type" value="Genomic_DNA"/>
</dbReference>
<keyword evidence="1" id="KW-0812">Transmembrane</keyword>
<dbReference type="HOGENOM" id="CLU_1394459_0_0_9"/>
<comment type="caution">
    <text evidence="3">The sequence shown here is derived from an EMBL/GenBank/DDBJ whole genome shotgun (WGS) entry which is preliminary data.</text>
</comment>
<evidence type="ECO:0000259" key="2">
    <source>
        <dbReference type="Pfam" id="PF14317"/>
    </source>
</evidence>
<reference evidence="3 4" key="1">
    <citation type="submission" date="2013-02" db="EMBL/GenBank/DDBJ databases">
        <title>The Genome Sequence of Enterococcus pallens BAA-351.</title>
        <authorList>
            <consortium name="The Broad Institute Genome Sequencing Platform"/>
            <consortium name="The Broad Institute Genome Sequencing Center for Infectious Disease"/>
            <person name="Earl A.M."/>
            <person name="Gilmore M.S."/>
            <person name="Lebreton F."/>
            <person name="Walker B."/>
            <person name="Young S.K."/>
            <person name="Zeng Q."/>
            <person name="Gargeya S."/>
            <person name="Fitzgerald M."/>
            <person name="Haas B."/>
            <person name="Abouelleil A."/>
            <person name="Alvarado L."/>
            <person name="Arachchi H.M."/>
            <person name="Berlin A.M."/>
            <person name="Chapman S.B."/>
            <person name="Dewar J."/>
            <person name="Goldberg J."/>
            <person name="Griggs A."/>
            <person name="Gujja S."/>
            <person name="Hansen M."/>
            <person name="Howarth C."/>
            <person name="Imamovic A."/>
            <person name="Larimer J."/>
            <person name="McCowan C."/>
            <person name="Murphy C."/>
            <person name="Neiman D."/>
            <person name="Pearson M."/>
            <person name="Priest M."/>
            <person name="Roberts A."/>
            <person name="Saif S."/>
            <person name="Shea T."/>
            <person name="Sisk P."/>
            <person name="Sykes S."/>
            <person name="Wortman J."/>
            <person name="Nusbaum C."/>
            <person name="Birren B."/>
        </authorList>
    </citation>
    <scope>NUCLEOTIDE SEQUENCE [LARGE SCALE GENOMIC DNA]</scope>
    <source>
        <strain evidence="3 4">ATCC BAA-351</strain>
    </source>
</reference>
<dbReference type="Pfam" id="PF14317">
    <property type="entry name" value="YcxB"/>
    <property type="match status" value="1"/>
</dbReference>
<proteinExistence type="predicted"/>
<dbReference type="RefSeq" id="WP_010759058.1">
    <property type="nucleotide sequence ID" value="NZ_ASWD01000005.1"/>
</dbReference>
<dbReference type="PATRIC" id="fig|1158607.3.peg.4095"/>
<name>R2SQ60_9ENTE</name>
<organism evidence="3 4">
    <name type="scientific">Enterococcus pallens ATCC BAA-351</name>
    <dbReference type="NCBI Taxonomy" id="1158607"/>
    <lineage>
        <taxon>Bacteria</taxon>
        <taxon>Bacillati</taxon>
        <taxon>Bacillota</taxon>
        <taxon>Bacilli</taxon>
        <taxon>Lactobacillales</taxon>
        <taxon>Enterococcaceae</taxon>
        <taxon>Enterococcus</taxon>
    </lineage>
</organism>
<dbReference type="InterPro" id="IPR025588">
    <property type="entry name" value="YcxB-like_C"/>
</dbReference>
<feature type="transmembrane region" description="Helical" evidence="1">
    <location>
        <begin position="78"/>
        <end position="99"/>
    </location>
</feature>
<keyword evidence="1" id="KW-0472">Membrane</keyword>
<keyword evidence="1" id="KW-1133">Transmembrane helix</keyword>
<evidence type="ECO:0000313" key="3">
    <source>
        <dbReference type="EMBL" id="EOH90284.1"/>
    </source>
</evidence>
<feature type="domain" description="YcxB-like C-terminal" evidence="2">
    <location>
        <begin position="124"/>
        <end position="181"/>
    </location>
</feature>
<dbReference type="Proteomes" id="UP000013782">
    <property type="component" value="Unassembled WGS sequence"/>
</dbReference>